<proteinExistence type="predicted"/>
<dbReference type="InterPro" id="IPR029058">
    <property type="entry name" value="AB_hydrolase_fold"/>
</dbReference>
<sequence>MERKTINSKDGVKLSCLVSDESGGEGPMMIFCHGFPGLAYSWRHQLRYFSKRGYLAVALDMRGYGDSDAPQAIADYSLDHIRGDLLAVLSHFGKSSAVFVGQDFGAPVVWNMALHEPDCVDGLVVLSVPYDFDYYGRRGDLSANVLPSVQFAKVAESHFLHGHYFQEPGLAESELDDNSSTFLRRLYWALSAKGDLLSSFGSGKDGQGYIEILPPVNEMLPWPWLSQAEFAVYAEAFSRTGFRGGLNWYRVSDINWQLNARYLGQNVAVPVCFLAGEQDPVIAMSAPDCWSVMKDRVPDLRVCELLPEAGHWVQQEQPLLVNEKILTFLAGL</sequence>
<keyword evidence="4" id="KW-1185">Reference proteome</keyword>
<dbReference type="InterPro" id="IPR000639">
    <property type="entry name" value="Epox_hydrolase-like"/>
</dbReference>
<organism evidence="3 4">
    <name type="scientific">Litorivivens lipolytica</name>
    <dbReference type="NCBI Taxonomy" id="1524264"/>
    <lineage>
        <taxon>Bacteria</taxon>
        <taxon>Pseudomonadati</taxon>
        <taxon>Pseudomonadota</taxon>
        <taxon>Gammaproteobacteria</taxon>
        <taxon>Litorivivens</taxon>
    </lineage>
</organism>
<name>A0A7W4W336_9GAMM</name>
<dbReference type="Proteomes" id="UP000537130">
    <property type="component" value="Unassembled WGS sequence"/>
</dbReference>
<protein>
    <submittedName>
        <fullName evidence="3">Pimeloyl-ACP methyl ester carboxylesterase</fullName>
    </submittedName>
</protein>
<comment type="caution">
    <text evidence="3">The sequence shown here is derived from an EMBL/GenBank/DDBJ whole genome shotgun (WGS) entry which is preliminary data.</text>
</comment>
<dbReference type="EMBL" id="JACHWY010000001">
    <property type="protein sequence ID" value="MBB3046551.1"/>
    <property type="molecule type" value="Genomic_DNA"/>
</dbReference>
<gene>
    <name evidence="3" type="ORF">FHR99_000787</name>
</gene>
<evidence type="ECO:0000313" key="4">
    <source>
        <dbReference type="Proteomes" id="UP000537130"/>
    </source>
</evidence>
<dbReference type="RefSeq" id="WP_183409240.1">
    <property type="nucleotide sequence ID" value="NZ_JACHWY010000001.1"/>
</dbReference>
<dbReference type="PANTHER" id="PTHR43329">
    <property type="entry name" value="EPOXIDE HYDROLASE"/>
    <property type="match status" value="1"/>
</dbReference>
<feature type="domain" description="AB hydrolase-1" evidence="2">
    <location>
        <begin position="27"/>
        <end position="316"/>
    </location>
</feature>
<evidence type="ECO:0000259" key="2">
    <source>
        <dbReference type="Pfam" id="PF00561"/>
    </source>
</evidence>
<accession>A0A7W4W336</accession>
<dbReference type="Gene3D" id="3.40.50.1820">
    <property type="entry name" value="alpha/beta hydrolase"/>
    <property type="match status" value="1"/>
</dbReference>
<dbReference type="SUPFAM" id="SSF53474">
    <property type="entry name" value="alpha/beta-Hydrolases"/>
    <property type="match status" value="1"/>
</dbReference>
<evidence type="ECO:0000256" key="1">
    <source>
        <dbReference type="ARBA" id="ARBA00022801"/>
    </source>
</evidence>
<evidence type="ECO:0000313" key="3">
    <source>
        <dbReference type="EMBL" id="MBB3046551.1"/>
    </source>
</evidence>
<dbReference type="Pfam" id="PF00561">
    <property type="entry name" value="Abhydrolase_1"/>
    <property type="match status" value="1"/>
</dbReference>
<dbReference type="AlphaFoldDB" id="A0A7W4W336"/>
<dbReference type="PRINTS" id="PR00412">
    <property type="entry name" value="EPOXHYDRLASE"/>
</dbReference>
<reference evidence="3 4" key="1">
    <citation type="submission" date="2020-08" db="EMBL/GenBank/DDBJ databases">
        <title>Genomic Encyclopedia of Type Strains, Phase III (KMG-III): the genomes of soil and plant-associated and newly described type strains.</title>
        <authorList>
            <person name="Whitman W."/>
        </authorList>
    </citation>
    <scope>NUCLEOTIDE SEQUENCE [LARGE SCALE GENOMIC DNA]</scope>
    <source>
        <strain evidence="3 4">CECT 8654</strain>
    </source>
</reference>
<keyword evidence="1" id="KW-0378">Hydrolase</keyword>
<dbReference type="GO" id="GO:0016787">
    <property type="term" value="F:hydrolase activity"/>
    <property type="evidence" value="ECO:0007669"/>
    <property type="project" value="UniProtKB-KW"/>
</dbReference>
<dbReference type="InterPro" id="IPR000073">
    <property type="entry name" value="AB_hydrolase_1"/>
</dbReference>